<dbReference type="AlphaFoldDB" id="A0A1B8H1M7"/>
<proteinExistence type="predicted"/>
<dbReference type="CDD" id="cd05403">
    <property type="entry name" value="NT_KNTase_like"/>
    <property type="match status" value="1"/>
</dbReference>
<protein>
    <recommendedName>
        <fullName evidence="1">Polymerase nucleotidyl transferase domain-containing protein</fullName>
    </recommendedName>
</protein>
<sequence>MIIMTTHKKHTFQPEFQAVIQDAVQSLRASLSGTLHSIYVYGSVAEGRAVPGRSDLDLTLVLNSSLTSAEKYALTSLDTALTSRHHSVTKIGFDTGLLTEATSPAQQAVWSYWLANFCLPVYGEDLTLQLPPVSLNREIVHGINGDFPVLVRTNLMQLEKRPPLNEIRRIKRETARRLLRATALLWRDYSSCTYPLPLVLMAEKAAGLYPDKCHALNFLLRQAEEPDTAITHFNVVAGTFSRWLREEEKRLLGR</sequence>
<dbReference type="STRING" id="368603.AYY16_14955"/>
<accession>A0A1B8H1M7</accession>
<evidence type="ECO:0000313" key="2">
    <source>
        <dbReference type="EMBL" id="OBU02982.1"/>
    </source>
</evidence>
<dbReference type="InterPro" id="IPR043519">
    <property type="entry name" value="NT_sf"/>
</dbReference>
<dbReference type="Proteomes" id="UP000092247">
    <property type="component" value="Unassembled WGS sequence"/>
</dbReference>
<evidence type="ECO:0000313" key="3">
    <source>
        <dbReference type="Proteomes" id="UP000092247"/>
    </source>
</evidence>
<name>A0A1B8H1M7_9GAMM</name>
<dbReference type="EMBL" id="LZEX01000044">
    <property type="protein sequence ID" value="OBU02982.1"/>
    <property type="molecule type" value="Genomic_DNA"/>
</dbReference>
<dbReference type="Gene3D" id="3.30.460.10">
    <property type="entry name" value="Beta Polymerase, domain 2"/>
    <property type="match status" value="1"/>
</dbReference>
<dbReference type="Pfam" id="PF01909">
    <property type="entry name" value="NTP_transf_2"/>
    <property type="match status" value="1"/>
</dbReference>
<evidence type="ECO:0000259" key="1">
    <source>
        <dbReference type="Pfam" id="PF01909"/>
    </source>
</evidence>
<dbReference type="InterPro" id="IPR002934">
    <property type="entry name" value="Polymerase_NTP_transf_dom"/>
</dbReference>
<gene>
    <name evidence="2" type="ORF">AYY17_11855</name>
</gene>
<reference evidence="2 3" key="1">
    <citation type="submission" date="2016-06" db="EMBL/GenBank/DDBJ databases">
        <authorList>
            <person name="Kjaerup R.B."/>
            <person name="Dalgaard T.S."/>
            <person name="Juul-Madsen H.R."/>
        </authorList>
    </citation>
    <scope>NUCLEOTIDE SEQUENCE [LARGE SCALE GENOMIC DNA]</scope>
    <source>
        <strain evidence="2 3">GCSL-Mp3</strain>
    </source>
</reference>
<feature type="domain" description="Polymerase nucleotidyl transferase" evidence="1">
    <location>
        <begin position="36"/>
        <end position="66"/>
    </location>
</feature>
<dbReference type="SUPFAM" id="SSF81301">
    <property type="entry name" value="Nucleotidyltransferase"/>
    <property type="match status" value="1"/>
</dbReference>
<organism evidence="2 3">
    <name type="scientific">Morganella psychrotolerans</name>
    <dbReference type="NCBI Taxonomy" id="368603"/>
    <lineage>
        <taxon>Bacteria</taxon>
        <taxon>Pseudomonadati</taxon>
        <taxon>Pseudomonadota</taxon>
        <taxon>Gammaproteobacteria</taxon>
        <taxon>Enterobacterales</taxon>
        <taxon>Morganellaceae</taxon>
        <taxon>Morganella</taxon>
    </lineage>
</organism>
<dbReference type="GO" id="GO:0016779">
    <property type="term" value="F:nucleotidyltransferase activity"/>
    <property type="evidence" value="ECO:0007669"/>
    <property type="project" value="InterPro"/>
</dbReference>
<comment type="caution">
    <text evidence="2">The sequence shown here is derived from an EMBL/GenBank/DDBJ whole genome shotgun (WGS) entry which is preliminary data.</text>
</comment>